<reference evidence="7" key="1">
    <citation type="submission" date="2011-07" db="EMBL/GenBank/DDBJ databases">
        <authorList>
            <consortium name="Caenorhabditis brenneri Sequencing and Analysis Consortium"/>
            <person name="Wilson R.K."/>
        </authorList>
    </citation>
    <scope>NUCLEOTIDE SEQUENCE [LARGE SCALE GENOMIC DNA]</scope>
    <source>
        <strain evidence="7">PB2801</strain>
    </source>
</reference>
<evidence type="ECO:0000259" key="4">
    <source>
        <dbReference type="PROSITE" id="PS50002"/>
    </source>
</evidence>
<dbReference type="Gene3D" id="2.30.30.40">
    <property type="entry name" value="SH3 Domains"/>
    <property type="match status" value="1"/>
</dbReference>
<dbReference type="Proteomes" id="UP000008068">
    <property type="component" value="Unassembled WGS sequence"/>
</dbReference>
<accession>G0P7P7</accession>
<keyword evidence="7" id="KW-1185">Reference proteome</keyword>
<dbReference type="PANTHER" id="PTHR10845:SF192">
    <property type="entry name" value="DOUBLE HIT, ISOFORM B"/>
    <property type="match status" value="1"/>
</dbReference>
<keyword evidence="1 2" id="KW-0728">SH3 domain</keyword>
<dbReference type="SMART" id="SM00315">
    <property type="entry name" value="RGS"/>
    <property type="match status" value="1"/>
</dbReference>
<dbReference type="OrthoDB" id="26539at2759"/>
<evidence type="ECO:0000313" key="7">
    <source>
        <dbReference type="Proteomes" id="UP000008068"/>
    </source>
</evidence>
<dbReference type="CDD" id="cd11766">
    <property type="entry name" value="SH3_Nck_2"/>
    <property type="match status" value="1"/>
</dbReference>
<feature type="compositionally biased region" description="Low complexity" evidence="3">
    <location>
        <begin position="234"/>
        <end position="247"/>
    </location>
</feature>
<dbReference type="Pfam" id="PF00615">
    <property type="entry name" value="RGS"/>
    <property type="match status" value="2"/>
</dbReference>
<evidence type="ECO:0000313" key="6">
    <source>
        <dbReference type="EMBL" id="EGT47288.1"/>
    </source>
</evidence>
<feature type="region of interest" description="Disordered" evidence="3">
    <location>
        <begin position="107"/>
        <end position="141"/>
    </location>
</feature>
<dbReference type="SUPFAM" id="SSF48097">
    <property type="entry name" value="Regulator of G-protein signaling, RGS"/>
    <property type="match status" value="2"/>
</dbReference>
<evidence type="ECO:0000256" key="3">
    <source>
        <dbReference type="SAM" id="MobiDB-lite"/>
    </source>
</evidence>
<evidence type="ECO:0000259" key="5">
    <source>
        <dbReference type="PROSITE" id="PS50132"/>
    </source>
</evidence>
<feature type="region of interest" description="Disordered" evidence="3">
    <location>
        <begin position="225"/>
        <end position="283"/>
    </location>
</feature>
<dbReference type="EMBL" id="GL380118">
    <property type="protein sequence ID" value="EGT47288.1"/>
    <property type="molecule type" value="Genomic_DNA"/>
</dbReference>
<dbReference type="PROSITE" id="PS50002">
    <property type="entry name" value="SH3"/>
    <property type="match status" value="1"/>
</dbReference>
<dbReference type="InterPro" id="IPR044926">
    <property type="entry name" value="RGS_subdomain_2"/>
</dbReference>
<gene>
    <name evidence="6" type="ORF">CAEBREN_18111</name>
</gene>
<proteinExistence type="predicted"/>
<sequence>MSSRTKAVVKFTYEPRLEDELGLTKGEYVYVVEKSTDGWWKGEAPNGSVGWFPSNYVEMLNSSSANSTETREAMYQPPSQEIKQPLVSSTQKIGPFDSTIGLFDSNLDGTFPASPDENSTGPLTVENDQAPPPPDVQEDSDGEVECLYVKGVESRKKSQDKPFNLSTMASHTRINGELLSKDLWKQQPQPQHKHQAALPVAMPAPQTPLQQQPQRLVLQGHQSPLPGIQTAPQATVSASSTSDVTTAPGPSTKTTLHKAQQKAASERARMQSYQQPSAPGIHTMNSRRKDVQKKFDSLLQNNGLVGQFTAPTKDTVKKWRADPFAGLKSPLYVALLQPFLTHSCGYENDLKMLKEMEAFKNQRDGGKRKILAKNIYDAYLRPDAPHEVFLAKKLIDAVVGGSKPRQYDAIMKEVFLAKKLIDAVVGGSKPRQYDAIMKEVNDRLALVHPRDLQKKFELLLLSNGLIGQFTAPTKDTVKKWRADPFAGLKSPLYVALLQPFLTKSCGYEHDLKMLKEMEAFRKQRNVRKREPSAKSIYDAYMRPNAPQEVFLSKKLIDDVVGGLSDPKPSLFNDVLKEVKERIELVHPRFIVTSSFKKLEELYD</sequence>
<dbReference type="SUPFAM" id="SSF50044">
    <property type="entry name" value="SH3-domain"/>
    <property type="match status" value="1"/>
</dbReference>
<dbReference type="SMART" id="SM00326">
    <property type="entry name" value="SH3"/>
    <property type="match status" value="1"/>
</dbReference>
<dbReference type="PRINTS" id="PR00452">
    <property type="entry name" value="SH3DOMAIN"/>
</dbReference>
<dbReference type="InterPro" id="IPR001452">
    <property type="entry name" value="SH3_domain"/>
</dbReference>
<evidence type="ECO:0000256" key="2">
    <source>
        <dbReference type="PROSITE-ProRule" id="PRU00192"/>
    </source>
</evidence>
<dbReference type="HOGENOM" id="CLU_452866_0_0_1"/>
<feature type="domain" description="SH3" evidence="4">
    <location>
        <begin position="2"/>
        <end position="62"/>
    </location>
</feature>
<dbReference type="InterPro" id="IPR036305">
    <property type="entry name" value="RGS_sf"/>
</dbReference>
<dbReference type="InterPro" id="IPR036028">
    <property type="entry name" value="SH3-like_dom_sf"/>
</dbReference>
<dbReference type="PANTHER" id="PTHR10845">
    <property type="entry name" value="REGULATOR OF G PROTEIN SIGNALING"/>
    <property type="match status" value="1"/>
</dbReference>
<organism evidence="7">
    <name type="scientific">Caenorhabditis brenneri</name>
    <name type="common">Nematode worm</name>
    <dbReference type="NCBI Taxonomy" id="135651"/>
    <lineage>
        <taxon>Eukaryota</taxon>
        <taxon>Metazoa</taxon>
        <taxon>Ecdysozoa</taxon>
        <taxon>Nematoda</taxon>
        <taxon>Chromadorea</taxon>
        <taxon>Rhabditida</taxon>
        <taxon>Rhabditina</taxon>
        <taxon>Rhabditomorpha</taxon>
        <taxon>Rhabditoidea</taxon>
        <taxon>Rhabditidae</taxon>
        <taxon>Peloderinae</taxon>
        <taxon>Caenorhabditis</taxon>
    </lineage>
</organism>
<dbReference type="InParanoid" id="G0P7P7"/>
<dbReference type="STRING" id="135651.G0P7P7"/>
<protein>
    <recommendedName>
        <fullName evidence="8">SH3 domain-containing protein</fullName>
    </recommendedName>
</protein>
<evidence type="ECO:0000256" key="1">
    <source>
        <dbReference type="ARBA" id="ARBA00022443"/>
    </source>
</evidence>
<dbReference type="PROSITE" id="PS50132">
    <property type="entry name" value="RGS"/>
    <property type="match status" value="2"/>
</dbReference>
<dbReference type="eggNOG" id="KOG4226">
    <property type="taxonomic scope" value="Eukaryota"/>
</dbReference>
<dbReference type="Pfam" id="PF14604">
    <property type="entry name" value="SH3_9"/>
    <property type="match status" value="1"/>
</dbReference>
<feature type="domain" description="RGS" evidence="5">
    <location>
        <begin position="327"/>
        <end position="415"/>
    </location>
</feature>
<evidence type="ECO:0008006" key="8">
    <source>
        <dbReference type="Google" id="ProtNLM"/>
    </source>
</evidence>
<dbReference type="InterPro" id="IPR016137">
    <property type="entry name" value="RGS"/>
</dbReference>
<dbReference type="Gene3D" id="1.10.167.10">
    <property type="entry name" value="Regulator of G-protein Signalling 4, domain 2"/>
    <property type="match status" value="2"/>
</dbReference>
<feature type="domain" description="RGS" evidence="5">
    <location>
        <begin position="488"/>
        <end position="583"/>
    </location>
</feature>
<dbReference type="AlphaFoldDB" id="G0P7P7"/>
<name>G0P7P7_CAEBE</name>